<organism evidence="2">
    <name type="scientific">Siphoviridae sp. ctg5k4</name>
    <dbReference type="NCBI Taxonomy" id="2826418"/>
    <lineage>
        <taxon>Viruses</taxon>
        <taxon>Duplodnaviria</taxon>
        <taxon>Heunggongvirae</taxon>
        <taxon>Uroviricota</taxon>
        <taxon>Caudoviricetes</taxon>
    </lineage>
</organism>
<feature type="domain" description="Thoeris anti-defense 2-like" evidence="1">
    <location>
        <begin position="1"/>
        <end position="63"/>
    </location>
</feature>
<proteinExistence type="predicted"/>
<protein>
    <recommendedName>
        <fullName evidence="1">Thoeris anti-defense 2-like domain-containing protein</fullName>
    </recommendedName>
</protein>
<dbReference type="Pfam" id="PF11195">
    <property type="entry name" value="Tad2-like"/>
    <property type="match status" value="1"/>
</dbReference>
<dbReference type="InterPro" id="IPR021361">
    <property type="entry name" value="Tad2-like_dom"/>
</dbReference>
<name>A0A8S5M8A0_9CAUD</name>
<sequence>MTIIEAIRSITEDHSYIKRASWDQPVKLLPTDEVHGFVVIMPASRMNSWNPSKDDILADDWISVR</sequence>
<evidence type="ECO:0000313" key="2">
    <source>
        <dbReference type="EMBL" id="DAD78444.1"/>
    </source>
</evidence>
<reference evidence="2" key="1">
    <citation type="journal article" date="2021" name="Proc. Natl. Acad. Sci. U.S.A.">
        <title>A Catalog of Tens of Thousands of Viruses from Human Metagenomes Reveals Hidden Associations with Chronic Diseases.</title>
        <authorList>
            <person name="Tisza M.J."/>
            <person name="Buck C.B."/>
        </authorList>
    </citation>
    <scope>NUCLEOTIDE SEQUENCE</scope>
    <source>
        <strain evidence="2">Ctg5k4</strain>
    </source>
</reference>
<accession>A0A8S5M8A0</accession>
<evidence type="ECO:0000259" key="1">
    <source>
        <dbReference type="Pfam" id="PF11195"/>
    </source>
</evidence>
<dbReference type="EMBL" id="BK014843">
    <property type="protein sequence ID" value="DAD78444.1"/>
    <property type="molecule type" value="Genomic_DNA"/>
</dbReference>